<reference evidence="1 2" key="1">
    <citation type="submission" date="2019-02" db="EMBL/GenBank/DDBJ databases">
        <title>Pedobacter sp. RP-3-11 sp. nov., isolated from Arctic soil.</title>
        <authorList>
            <person name="Dahal R.H."/>
        </authorList>
    </citation>
    <scope>NUCLEOTIDE SEQUENCE [LARGE SCALE GENOMIC DNA]</scope>
    <source>
        <strain evidence="1 2">RP-3-11</strain>
    </source>
</reference>
<evidence type="ECO:0000313" key="1">
    <source>
        <dbReference type="EMBL" id="TCD12655.1"/>
    </source>
</evidence>
<dbReference type="PROSITE" id="PS51257">
    <property type="entry name" value="PROKAR_LIPOPROTEIN"/>
    <property type="match status" value="1"/>
</dbReference>
<proteinExistence type="predicted"/>
<dbReference type="RefSeq" id="WP_131556092.1">
    <property type="nucleotide sequence ID" value="NZ_SJSN01000001.1"/>
</dbReference>
<organism evidence="1 2">
    <name type="scientific">Pedobacter frigidisoli</name>
    <dbReference type="NCBI Taxonomy" id="2530455"/>
    <lineage>
        <taxon>Bacteria</taxon>
        <taxon>Pseudomonadati</taxon>
        <taxon>Bacteroidota</taxon>
        <taxon>Sphingobacteriia</taxon>
        <taxon>Sphingobacteriales</taxon>
        <taxon>Sphingobacteriaceae</taxon>
        <taxon>Pedobacter</taxon>
    </lineage>
</organism>
<dbReference type="Proteomes" id="UP000291485">
    <property type="component" value="Unassembled WGS sequence"/>
</dbReference>
<accession>A0A4R0P7H2</accession>
<comment type="caution">
    <text evidence="1">The sequence shown here is derived from an EMBL/GenBank/DDBJ whole genome shotgun (WGS) entry which is preliminary data.</text>
</comment>
<name>A0A4R0P7H2_9SPHI</name>
<sequence length="180" mass="18940">MIKNISKFALVSMGVLALSSCGSSQKDKPADTTITKTETTVTIPAKAENAPEGVDYLVSPDTAILGKNREALVKVTEAKSVVLQDADGKSTGSELTVKLLITNKSTLDAKKYFSVSASDARLELDNKTAVPGSKESGSTEPDAEASTEAIWKFQLPAGTNPSKLNFFLDGTRVSVGLGKK</sequence>
<gene>
    <name evidence="1" type="ORF">EZ449_01015</name>
</gene>
<dbReference type="AlphaFoldDB" id="A0A4R0P7H2"/>
<evidence type="ECO:0008006" key="3">
    <source>
        <dbReference type="Google" id="ProtNLM"/>
    </source>
</evidence>
<keyword evidence="2" id="KW-1185">Reference proteome</keyword>
<dbReference type="OrthoDB" id="761686at2"/>
<protein>
    <recommendedName>
        <fullName evidence="3">DUF4352 domain-containing protein</fullName>
    </recommendedName>
</protein>
<evidence type="ECO:0000313" key="2">
    <source>
        <dbReference type="Proteomes" id="UP000291485"/>
    </source>
</evidence>
<dbReference type="EMBL" id="SJSN01000001">
    <property type="protein sequence ID" value="TCD12655.1"/>
    <property type="molecule type" value="Genomic_DNA"/>
</dbReference>